<dbReference type="Gene3D" id="3.40.50.300">
    <property type="entry name" value="P-loop containing nucleotide triphosphate hydrolases"/>
    <property type="match status" value="1"/>
</dbReference>
<feature type="transmembrane region" description="Helical" evidence="11">
    <location>
        <begin position="47"/>
        <end position="66"/>
    </location>
</feature>
<keyword evidence="6" id="KW-0067">ATP-binding</keyword>
<accession>A0A7S3ZH00</accession>
<dbReference type="GO" id="GO:0005730">
    <property type="term" value="C:nucleolus"/>
    <property type="evidence" value="ECO:0007669"/>
    <property type="project" value="UniProtKB-SubCell"/>
</dbReference>
<dbReference type="GO" id="GO:0030686">
    <property type="term" value="C:90S preribosome"/>
    <property type="evidence" value="ECO:0007669"/>
    <property type="project" value="TreeGrafter"/>
</dbReference>
<feature type="coiled-coil region" evidence="9">
    <location>
        <begin position="666"/>
        <end position="693"/>
    </location>
</feature>
<reference evidence="15" key="1">
    <citation type="submission" date="2021-01" db="EMBL/GenBank/DDBJ databases">
        <authorList>
            <person name="Corre E."/>
            <person name="Pelletier E."/>
            <person name="Niang G."/>
            <person name="Scheremetjew M."/>
            <person name="Finn R."/>
            <person name="Kale V."/>
            <person name="Holt S."/>
            <person name="Cochrane G."/>
            <person name="Meng A."/>
            <person name="Brown T."/>
            <person name="Cohen L."/>
        </authorList>
    </citation>
    <scope>NUCLEOTIDE SEQUENCE</scope>
    <source>
        <strain evidence="15">CCCM811</strain>
    </source>
</reference>
<evidence type="ECO:0000259" key="13">
    <source>
        <dbReference type="Pfam" id="PF13718"/>
    </source>
</evidence>
<evidence type="ECO:0000256" key="5">
    <source>
        <dbReference type="ARBA" id="ARBA00022741"/>
    </source>
</evidence>
<evidence type="ECO:0000256" key="9">
    <source>
        <dbReference type="SAM" id="Coils"/>
    </source>
</evidence>
<evidence type="ECO:0000256" key="6">
    <source>
        <dbReference type="ARBA" id="ARBA00022840"/>
    </source>
</evidence>
<feature type="domain" description="TcmA/NAT10 helicase" evidence="12">
    <location>
        <begin position="37"/>
        <end position="235"/>
    </location>
</feature>
<dbReference type="GO" id="GO:0000049">
    <property type="term" value="F:tRNA binding"/>
    <property type="evidence" value="ECO:0007669"/>
    <property type="project" value="TreeGrafter"/>
</dbReference>
<dbReference type="GO" id="GO:0008033">
    <property type="term" value="P:tRNA processing"/>
    <property type="evidence" value="ECO:0007669"/>
    <property type="project" value="UniProtKB-KW"/>
</dbReference>
<keyword evidence="11" id="KW-1133">Transmembrane helix</keyword>
<keyword evidence="5" id="KW-0547">Nucleotide-binding</keyword>
<evidence type="ECO:0000313" key="15">
    <source>
        <dbReference type="EMBL" id="CAE0682899.1"/>
    </source>
</evidence>
<keyword evidence="11" id="KW-0472">Membrane</keyword>
<dbReference type="InterPro" id="IPR032672">
    <property type="entry name" value="TmcA/NAT10/Kre33"/>
</dbReference>
<keyword evidence="4" id="KW-0819">tRNA processing</keyword>
<dbReference type="AlphaFoldDB" id="A0A7S3ZH00"/>
<proteinExistence type="predicted"/>
<keyword evidence="7" id="KW-0012">Acyltransferase</keyword>
<keyword evidence="2" id="KW-0698">rRNA processing</keyword>
<evidence type="ECO:0000256" key="7">
    <source>
        <dbReference type="ARBA" id="ARBA00023315"/>
    </source>
</evidence>
<dbReference type="GO" id="GO:0005524">
    <property type="term" value="F:ATP binding"/>
    <property type="evidence" value="ECO:0007669"/>
    <property type="project" value="UniProtKB-KW"/>
</dbReference>
<dbReference type="FunFam" id="3.40.50.300:FF:002218">
    <property type="entry name" value="tRNA(Met) cytidine acetyltransferase TmcA"/>
    <property type="match status" value="1"/>
</dbReference>
<gene>
    <name evidence="15" type="ORF">LGLO00237_LOCUS34687</name>
</gene>
<dbReference type="Pfam" id="PF13718">
    <property type="entry name" value="GNAT_acetyltr_2"/>
    <property type="match status" value="1"/>
</dbReference>
<dbReference type="PANTHER" id="PTHR10925">
    <property type="entry name" value="N-ACETYLTRANSFERASE 10"/>
    <property type="match status" value="1"/>
</dbReference>
<evidence type="ECO:0000256" key="3">
    <source>
        <dbReference type="ARBA" id="ARBA00022679"/>
    </source>
</evidence>
<dbReference type="InterPro" id="IPR027992">
    <property type="entry name" value="tRNA_bind_dom"/>
</dbReference>
<evidence type="ECO:0000256" key="8">
    <source>
        <dbReference type="ARBA" id="ARBA00068357"/>
    </source>
</evidence>
<dbReference type="Pfam" id="PF05127">
    <property type="entry name" value="NAT10_TcmA_helicase"/>
    <property type="match status" value="1"/>
</dbReference>
<keyword evidence="11" id="KW-0812">Transmembrane</keyword>
<evidence type="ECO:0000256" key="11">
    <source>
        <dbReference type="SAM" id="Phobius"/>
    </source>
</evidence>
<dbReference type="InterPro" id="IPR007807">
    <property type="entry name" value="TcmA/NAT10_helicase"/>
</dbReference>
<dbReference type="GO" id="GO:1990883">
    <property type="term" value="F:18S rRNA cytidine N-acetyltransferase activity"/>
    <property type="evidence" value="ECO:0007669"/>
    <property type="project" value="TreeGrafter"/>
</dbReference>
<feature type="domain" description="Possible tRNA binding" evidence="14">
    <location>
        <begin position="528"/>
        <end position="760"/>
    </location>
</feature>
<evidence type="ECO:0000259" key="14">
    <source>
        <dbReference type="Pfam" id="PF13725"/>
    </source>
</evidence>
<name>A0A7S3ZH00_9EUKA</name>
<evidence type="ECO:0000259" key="12">
    <source>
        <dbReference type="Pfam" id="PF05127"/>
    </source>
</evidence>
<evidence type="ECO:0000256" key="2">
    <source>
        <dbReference type="ARBA" id="ARBA00022552"/>
    </source>
</evidence>
<evidence type="ECO:0000256" key="1">
    <source>
        <dbReference type="ARBA" id="ARBA00004604"/>
    </source>
</evidence>
<keyword evidence="9" id="KW-0175">Coiled coil</keyword>
<dbReference type="PANTHER" id="PTHR10925:SF5">
    <property type="entry name" value="RNA CYTIDINE ACETYLTRANSFERASE"/>
    <property type="match status" value="1"/>
</dbReference>
<dbReference type="Gene3D" id="3.40.630.30">
    <property type="match status" value="1"/>
</dbReference>
<comment type="subcellular location">
    <subcellularLocation>
        <location evidence="1">Nucleus</location>
        <location evidence="1">Nucleolus</location>
    </subcellularLocation>
</comment>
<feature type="compositionally biased region" description="Low complexity" evidence="10">
    <location>
        <begin position="437"/>
        <end position="446"/>
    </location>
</feature>
<feature type="region of interest" description="Disordered" evidence="10">
    <location>
        <begin position="418"/>
        <end position="446"/>
    </location>
</feature>
<sequence length="809" mass="89240">MPAGPLVDLCKTLDQAKAVLTFIEAISEKTLMTTVSMTAARGRGKSAALGFAIAAAIAYGYANIFVTAPSPENLKTVFEMTFKALDALEYTEHSDYDIVASTNPDLNNAIVRINIFRAHRQTVQYIVPQDAHLLSQAELLVIDECAAIPLPLVKKLVGKYYLIFMSSTINGYEGTGRSLSLKLLKEMRNKSKNGGDSKSGSSSGRSLKEVSLFEPIRYKENDPVEKWLNGLLCLDCADSIPELSGGLPHPSQCTLYNVNRDTLFSYHKAAERFLQHMMALYVASHYKNTPNDLQLISDAPAHRLFVLLGPVSSKGKSLPKILCVVQVCLEGEIARESVQRSLARGKRAAGDLIPWCVSQQYQDTSFAGLSGARIVRIAVHPKLTRMGYASRAVELLTAYYSGDIVSLDEDIDEANGDVKKKSLSSSSSNKNKKKTNKTTNTTLQSETLKPKSGLLPMLIKLTERKPEPLHYLGVSYGLTLSLLNFWTKNGFTSVYLRQTANELTGEHTAIMLKPLQRSVASVMPTEGWLDNFSRDFQHRFLSLLGSSFRHFAPSLALTVHDGHKSNKHFGAGEPANGKWGAKVNGATLDFYFSKYDLKRMESYARNLVDYHLILDLVPCCAMLLFKDQLDVSLSPAQKAIVMGIGLQHKSVSEMEKVLNLENNQVLALFNKAMRKISKHLRSLEEQVAALSMKTGKSEGISASEAAKNKMKPVEKVLEKDLTSSGFKVVDELREKQRSMLEAIDLKQYTIKGTDEEWDKATQKGSKKVPGNVAIASGEDQKASGKKRKSKGGKKKRKSGGAGNRKRQKN</sequence>
<dbReference type="EMBL" id="HBIV01050242">
    <property type="protein sequence ID" value="CAE0682899.1"/>
    <property type="molecule type" value="Transcribed_RNA"/>
</dbReference>
<organism evidence="15">
    <name type="scientific">Lotharella globosa</name>
    <dbReference type="NCBI Taxonomy" id="91324"/>
    <lineage>
        <taxon>Eukaryota</taxon>
        <taxon>Sar</taxon>
        <taxon>Rhizaria</taxon>
        <taxon>Cercozoa</taxon>
        <taxon>Chlorarachniophyceae</taxon>
        <taxon>Lotharella</taxon>
    </lineage>
</organism>
<dbReference type="Pfam" id="PF13725">
    <property type="entry name" value="tRNA_bind_2"/>
    <property type="match status" value="1"/>
</dbReference>
<keyword evidence="3" id="KW-0808">Transferase</keyword>
<dbReference type="InterPro" id="IPR027417">
    <property type="entry name" value="P-loop_NTPase"/>
</dbReference>
<feature type="region of interest" description="Disordered" evidence="10">
    <location>
        <begin position="756"/>
        <end position="809"/>
    </location>
</feature>
<dbReference type="InterPro" id="IPR000182">
    <property type="entry name" value="GNAT_dom"/>
</dbReference>
<feature type="compositionally biased region" description="Basic residues" evidence="10">
    <location>
        <begin position="783"/>
        <end position="809"/>
    </location>
</feature>
<dbReference type="GO" id="GO:1904812">
    <property type="term" value="P:rRNA acetylation involved in maturation of SSU-rRNA"/>
    <property type="evidence" value="ECO:0007669"/>
    <property type="project" value="TreeGrafter"/>
</dbReference>
<evidence type="ECO:0000256" key="10">
    <source>
        <dbReference type="SAM" id="MobiDB-lite"/>
    </source>
</evidence>
<evidence type="ECO:0000256" key="4">
    <source>
        <dbReference type="ARBA" id="ARBA00022694"/>
    </source>
</evidence>
<feature type="domain" description="N-acetyltransferase" evidence="13">
    <location>
        <begin position="277"/>
        <end position="516"/>
    </location>
</feature>
<protein>
    <recommendedName>
        <fullName evidence="8">RNA cytidine acetyltransferase</fullName>
    </recommendedName>
</protein>